<dbReference type="GO" id="GO:0003677">
    <property type="term" value="F:DNA binding"/>
    <property type="evidence" value="ECO:0007669"/>
    <property type="project" value="InterPro"/>
</dbReference>
<dbReference type="Gene3D" id="1.10.260.40">
    <property type="entry name" value="lambda repressor-like DNA-binding domains"/>
    <property type="match status" value="1"/>
</dbReference>
<proteinExistence type="predicted"/>
<dbReference type="Proteomes" id="UP000509722">
    <property type="component" value="Chromosome"/>
</dbReference>
<dbReference type="GO" id="GO:0045892">
    <property type="term" value="P:negative regulation of DNA-templated transcription"/>
    <property type="evidence" value="ECO:0007669"/>
    <property type="project" value="InterPro"/>
</dbReference>
<dbReference type="InterPro" id="IPR010982">
    <property type="entry name" value="Lambda_DNA-bd_dom_sf"/>
</dbReference>
<sequence length="207" mass="24096">MINPRRKPSSLRNLKDRQDAKNIVCRMCVVAKVKDKKGLAKKLGIKLKTIDNWILTNKVPFKHIYNVADKFDGSFDFIELGFFFEPDDILRDAELEDYKDIIKFPYIKKPIKQNYILSPYAYGEFDPRDNQESEIEQYVAIENMNSGNVSVKGNNNIAFSGDNNTIKNDNREKFHQIIETLKDMGMEEANQALKIFLSILEHLKDKR</sequence>
<reference evidence="2 3" key="1">
    <citation type="submission" date="2020-05" db="EMBL/GenBank/DDBJ databases">
        <title>Complete genome sequencing of Campylobacter and Arcobacter type strains.</title>
        <authorList>
            <person name="Miller W.G."/>
            <person name="Yee E."/>
        </authorList>
    </citation>
    <scope>NUCLEOTIDE SEQUENCE [LARGE SCALE GENOMIC DNA]</scope>
    <source>
        <strain evidence="2 3">LMG 6451</strain>
    </source>
</reference>
<dbReference type="AlphaFoldDB" id="A0AAE7EAE6"/>
<dbReference type="RefSeq" id="WP_018713772.1">
    <property type="nucleotide sequence ID" value="NZ_CP053832.1"/>
</dbReference>
<name>A0AAE7EAE6_9BACT</name>
<organism evidence="2 3">
    <name type="scientific">Campylobacter ureolyticus</name>
    <dbReference type="NCBI Taxonomy" id="827"/>
    <lineage>
        <taxon>Bacteria</taxon>
        <taxon>Pseudomonadati</taxon>
        <taxon>Campylobacterota</taxon>
        <taxon>Epsilonproteobacteria</taxon>
        <taxon>Campylobacterales</taxon>
        <taxon>Campylobacteraceae</taxon>
        <taxon>Campylobacter</taxon>
    </lineage>
</organism>
<dbReference type="GeneID" id="77176002"/>
<dbReference type="EMBL" id="CP053832">
    <property type="protein sequence ID" value="QKF84573.1"/>
    <property type="molecule type" value="Genomic_DNA"/>
</dbReference>
<dbReference type="InterPro" id="IPR010744">
    <property type="entry name" value="Phage_CI_N"/>
</dbReference>
<dbReference type="Pfam" id="PF07022">
    <property type="entry name" value="Phage_CI_repr"/>
    <property type="match status" value="1"/>
</dbReference>
<evidence type="ECO:0000313" key="2">
    <source>
        <dbReference type="EMBL" id="QKF84573.1"/>
    </source>
</evidence>
<evidence type="ECO:0000259" key="1">
    <source>
        <dbReference type="Pfam" id="PF07022"/>
    </source>
</evidence>
<gene>
    <name evidence="2" type="ORF">CURT_1096</name>
</gene>
<evidence type="ECO:0000313" key="3">
    <source>
        <dbReference type="Proteomes" id="UP000509722"/>
    </source>
</evidence>
<protein>
    <recommendedName>
        <fullName evidence="1">Bacteriophage CI repressor N-terminal domain-containing protein</fullName>
    </recommendedName>
</protein>
<accession>A0AAE7EAE6</accession>
<feature type="domain" description="Bacteriophage CI repressor N-terminal" evidence="1">
    <location>
        <begin position="23"/>
        <end position="71"/>
    </location>
</feature>